<accession>A0A6J5XSS9</accession>
<sequence length="106" mass="12440">MSDTPSSPVDMICRSMKRFFHIKVFMAGLETHRLDLPLKGTGHNYKSCFCREWLQIQTKSQTFRNSQEVVPKTGDDNRCFQHDPAKPYIGPDFTYEFAVFLKFLRE</sequence>
<gene>
    <name evidence="1" type="ORF">ORAREDHAP_LOCUS43177</name>
</gene>
<dbReference type="Proteomes" id="UP000507245">
    <property type="component" value="Unassembled WGS sequence"/>
</dbReference>
<dbReference type="EMBL" id="CAEKKB010000007">
    <property type="protein sequence ID" value="CAB4316840.1"/>
    <property type="molecule type" value="Genomic_DNA"/>
</dbReference>
<keyword evidence="2" id="KW-1185">Reference proteome</keyword>
<reference evidence="2" key="1">
    <citation type="journal article" date="2020" name="Genome Biol.">
        <title>Gamete binning: chromosome-level and haplotype-resolved genome assembly enabled by high-throughput single-cell sequencing of gamete genomes.</title>
        <authorList>
            <person name="Campoy J.A."/>
            <person name="Sun H."/>
            <person name="Goel M."/>
            <person name="Jiao W.-B."/>
            <person name="Folz-Donahue K."/>
            <person name="Wang N."/>
            <person name="Rubio M."/>
            <person name="Liu C."/>
            <person name="Kukat C."/>
            <person name="Ruiz D."/>
            <person name="Huettel B."/>
            <person name="Schneeberger K."/>
        </authorList>
    </citation>
    <scope>NUCLEOTIDE SEQUENCE [LARGE SCALE GENOMIC DNA]</scope>
    <source>
        <strain evidence="2">cv. Rojo Pasion</strain>
    </source>
</reference>
<evidence type="ECO:0000313" key="2">
    <source>
        <dbReference type="Proteomes" id="UP000507245"/>
    </source>
</evidence>
<protein>
    <submittedName>
        <fullName evidence="1">Uncharacterized protein</fullName>
    </submittedName>
</protein>
<organism evidence="1 2">
    <name type="scientific">Prunus armeniaca</name>
    <name type="common">Apricot</name>
    <name type="synonym">Armeniaca vulgaris</name>
    <dbReference type="NCBI Taxonomy" id="36596"/>
    <lineage>
        <taxon>Eukaryota</taxon>
        <taxon>Viridiplantae</taxon>
        <taxon>Streptophyta</taxon>
        <taxon>Embryophyta</taxon>
        <taxon>Tracheophyta</taxon>
        <taxon>Spermatophyta</taxon>
        <taxon>Magnoliopsida</taxon>
        <taxon>eudicotyledons</taxon>
        <taxon>Gunneridae</taxon>
        <taxon>Pentapetalae</taxon>
        <taxon>rosids</taxon>
        <taxon>fabids</taxon>
        <taxon>Rosales</taxon>
        <taxon>Rosaceae</taxon>
        <taxon>Amygdaloideae</taxon>
        <taxon>Amygdaleae</taxon>
        <taxon>Prunus</taxon>
    </lineage>
</organism>
<dbReference type="AlphaFoldDB" id="A0A6J5XSS9"/>
<evidence type="ECO:0000313" key="1">
    <source>
        <dbReference type="EMBL" id="CAB4316840.1"/>
    </source>
</evidence>
<proteinExistence type="predicted"/>
<name>A0A6J5XSS9_PRUAR</name>